<reference evidence="3 4" key="1">
    <citation type="submission" date="2020-08" db="EMBL/GenBank/DDBJ databases">
        <title>Sequencing the genomes of 1000 actinobacteria strains.</title>
        <authorList>
            <person name="Klenk H.-P."/>
        </authorList>
    </citation>
    <scope>NUCLEOTIDE SEQUENCE [LARGE SCALE GENOMIC DNA]</scope>
    <source>
        <strain evidence="3 4">DSM 40129</strain>
    </source>
</reference>
<evidence type="ECO:0008006" key="5">
    <source>
        <dbReference type="Google" id="ProtNLM"/>
    </source>
</evidence>
<dbReference type="EMBL" id="JACHLX010000002">
    <property type="protein sequence ID" value="MBB5816936.1"/>
    <property type="molecule type" value="Genomic_DNA"/>
</dbReference>
<dbReference type="InterPro" id="IPR014544">
    <property type="entry name" value="UCP028408"/>
</dbReference>
<protein>
    <recommendedName>
        <fullName evidence="5">Wadjet protein JetD C-terminal domain-containing protein</fullName>
    </recommendedName>
</protein>
<dbReference type="InterPro" id="IPR024534">
    <property type="entry name" value="JetD_C"/>
</dbReference>
<dbReference type="Pfam" id="PF09983">
    <property type="entry name" value="JetD_C"/>
    <property type="match status" value="1"/>
</dbReference>
<feature type="domain" description="Wadjet protein JetD C-terminal" evidence="1">
    <location>
        <begin position="214"/>
        <end position="384"/>
    </location>
</feature>
<proteinExistence type="predicted"/>
<evidence type="ECO:0000259" key="1">
    <source>
        <dbReference type="Pfam" id="PF09983"/>
    </source>
</evidence>
<dbReference type="PIRSF" id="PIRSF028408">
    <property type="entry name" value="UCP028408"/>
    <property type="match status" value="1"/>
</dbReference>
<feature type="domain" description="DUF3322" evidence="2">
    <location>
        <begin position="9"/>
        <end position="192"/>
    </location>
</feature>
<dbReference type="Proteomes" id="UP000579531">
    <property type="component" value="Unassembled WGS sequence"/>
</dbReference>
<dbReference type="RefSeq" id="WP_184854693.1">
    <property type="nucleotide sequence ID" value="NZ_BAABFE010000021.1"/>
</dbReference>
<dbReference type="Pfam" id="PF11795">
    <property type="entry name" value="DUF3322"/>
    <property type="match status" value="1"/>
</dbReference>
<dbReference type="AlphaFoldDB" id="A0AA89QHP1"/>
<dbReference type="GeneID" id="93835796"/>
<evidence type="ECO:0000259" key="2">
    <source>
        <dbReference type="Pfam" id="PF11795"/>
    </source>
</evidence>
<organism evidence="3 4">
    <name type="scientific">Streptomyces collinus</name>
    <dbReference type="NCBI Taxonomy" id="42684"/>
    <lineage>
        <taxon>Bacteria</taxon>
        <taxon>Bacillati</taxon>
        <taxon>Actinomycetota</taxon>
        <taxon>Actinomycetes</taxon>
        <taxon>Kitasatosporales</taxon>
        <taxon>Streptomycetaceae</taxon>
        <taxon>Streptomyces</taxon>
    </lineage>
</organism>
<keyword evidence="4" id="KW-1185">Reference proteome</keyword>
<name>A0AA89QHP1_STRCU</name>
<dbReference type="InterPro" id="IPR024537">
    <property type="entry name" value="DUF3322"/>
</dbReference>
<evidence type="ECO:0000313" key="3">
    <source>
        <dbReference type="EMBL" id="MBB5816936.1"/>
    </source>
</evidence>
<gene>
    <name evidence="3" type="ORF">HNR72_008058</name>
</gene>
<comment type="caution">
    <text evidence="3">The sequence shown here is derived from an EMBL/GenBank/DDBJ whole genome shotgun (WGS) entry which is preliminary data.</text>
</comment>
<sequence>MTTRQWTSPEDVIESLRRKWNSGRYLAAAAQGHPFEPISVPLKGPTSTDVNRHYSKALEWAQSWAAHHHPHMRIQTKTIGGHHNTPTNTIPIRIWVDTLHQLVTLLQTTAEADLFHSLHATTATTDPALTEWMAAHPMKVLKAAPHWQRLIDTVAWFRNHIAAPVYLRQIDVPDVDTKFIEAHQGILGELLDHSLPADRIHHEAPRNDLAARYGLLSKPAYVRLRHLDNPPGPYSELTVRTSELTAAPPGTHTVIVLENEITYLSLPPTPGTTALLGSGYAASLLRHLPWLADIDLWYWGDIDTHGFAILSRVRSHFPHTRSLLMDRHTLLAHRAHWGEEKNQTTEPPAHLTSAEAQLEQDLRRGTYQPHLRLEQERIPISAVAHAGPWADSNSTHLPEP</sequence>
<accession>A0AA89QHP1</accession>
<evidence type="ECO:0000313" key="4">
    <source>
        <dbReference type="Proteomes" id="UP000579531"/>
    </source>
</evidence>